<reference evidence="6 7" key="1">
    <citation type="journal article" date="2014" name="Genome Biol. Evol.">
        <title>The secreted proteins of Achlya hypogyna and Thraustotheca clavata identify the ancestral oomycete secretome and reveal gene acquisitions by horizontal gene transfer.</title>
        <authorList>
            <person name="Misner I."/>
            <person name="Blouin N."/>
            <person name="Leonard G."/>
            <person name="Richards T.A."/>
            <person name="Lane C.E."/>
        </authorList>
    </citation>
    <scope>NUCLEOTIDE SEQUENCE [LARGE SCALE GENOMIC DNA]</scope>
    <source>
        <strain evidence="6 7">ATCC 34112</strain>
    </source>
</reference>
<dbReference type="SMART" id="SM00322">
    <property type="entry name" value="KH"/>
    <property type="match status" value="9"/>
</dbReference>
<evidence type="ECO:0000256" key="2">
    <source>
        <dbReference type="PROSITE-ProRule" id="PRU00117"/>
    </source>
</evidence>
<feature type="coiled-coil region" evidence="3">
    <location>
        <begin position="168"/>
        <end position="202"/>
    </location>
</feature>
<feature type="domain" description="K Homology" evidence="5">
    <location>
        <begin position="497"/>
        <end position="560"/>
    </location>
</feature>
<dbReference type="PANTHER" id="PTHR10288">
    <property type="entry name" value="KH DOMAIN CONTAINING RNA BINDING PROTEIN"/>
    <property type="match status" value="1"/>
</dbReference>
<feature type="region of interest" description="Disordered" evidence="4">
    <location>
        <begin position="1208"/>
        <end position="1294"/>
    </location>
</feature>
<dbReference type="OrthoDB" id="10027144at2759"/>
<keyword evidence="3" id="KW-0175">Coiled coil</keyword>
<dbReference type="InterPro" id="IPR036612">
    <property type="entry name" value="KH_dom_type_1_sf"/>
</dbReference>
<dbReference type="Proteomes" id="UP000243217">
    <property type="component" value="Unassembled WGS sequence"/>
</dbReference>
<accession>A0A1W0A5X2</accession>
<dbReference type="STRING" id="74557.A0A1W0A5X2"/>
<organism evidence="6 7">
    <name type="scientific">Thraustotheca clavata</name>
    <dbReference type="NCBI Taxonomy" id="74557"/>
    <lineage>
        <taxon>Eukaryota</taxon>
        <taxon>Sar</taxon>
        <taxon>Stramenopiles</taxon>
        <taxon>Oomycota</taxon>
        <taxon>Saprolegniomycetes</taxon>
        <taxon>Saprolegniales</taxon>
        <taxon>Achlyaceae</taxon>
        <taxon>Thraustotheca</taxon>
    </lineage>
</organism>
<feature type="coiled-coil region" evidence="3">
    <location>
        <begin position="81"/>
        <end position="115"/>
    </location>
</feature>
<sequence length="1305" mass="142025">MAGGSKGKKAPTSTPAANTKSAKAPAASATAKSTPSKAPQPLLAPVAASAAPKSAAKNKAPKTESPKATKPAVVPITPELVAEKKTRLDALLAQKAKMTEESKAFEDELAKLLKTPKPRVQGTVAQLDEQAKSLEFKRNTVSMSLNEEKRLLKELDAIKQRKVDVGEYEEFQARVQTLKDKKKELFDNIRSTEAEQKDLQADVRKMLLALELNTTLDALVTISIHVPKDKMGMVIGKNYAKLRQLEETYHVLLDVDQGSQEVKSTSLPAQNKELEAAVNNIALATNHSLAMHPDTLKLLMIQKGMHLKALEAKCEVKIDVQRTENTITFQAAPDRARLVEKTIKSLSANKVTIDLPDDIIPKLIGKKGEVISKCMEETGALLDIDRVVNCVHIVGPADSVKAAKHFVEDLVRDQAAIPVNVHAKDVEFFGHWDTAKFPAFIEYLMNDKAAKLRELKKEALDIRLQVNKNKSMFEAIGNRGQIEALKSALQAAVATFTSSLRSLEVDDHCLSLIIGKKGSKIKSIEEASGAKVDIQGRVLYILGEPEQLDKATELIEEIVLKNQRSVIYTSSYMIGLLMNNKRSKLNEIEKSTECNIQLPQNNQSKNKTKGFTEIAITLTGTTNAIAQASAALEALNEEHKVVYMPLDEDEVAAVIGKKGETITNLEKESGCKLRVLDDAETGAKELELAGNSEQVAAAIAAVDALLHTSHRQLLNLDEFSIACLIGRKGERIKEVRAAHPNVTLDTFRHSQVVRVKGSTKVDVDACVSAVLELLQTSTVVETVKLPQNSRLNFNTLLAEPSVALYLTELEAQGGVKTTILENGTQVKLRGGALGIGKVKKFLDMLSEDHCTVSIPLPAAAHAASLKGTTESLHDNVVQVVKQTKTVIRIKADKSAPSGFVVSIEGSSLPKVLDAKQRIESLLQFFFSGHIKLLTGVTTTAIPRLFQMLPLLSSYNATLSLATNDSIKIFTDSDAHTNAVLKKLQETLKVLLTEYKELTIPGYIAPLLVGKNGDTIKRLSSESQATLTLSAADNEDPSAARVLTIHSRNESNVKAAVRLVQELIKTYEDECATVVVPLNLLEFALALKRQGAQNVSVTVKEKNETSATLKIHSKDSGERQATVERITEFVKNTVILHIPIPSPDMVGSIIGKSGANIKALQASHPGLKVDIRRGDKDNEQSKVTLRGDKEAVQAAASWVEEKIAAASVYHATHSQRHHHQAPESNAESTTETQEAVAEAPKQTRHVPVGAPVKLDKNARRRLRKRAEKEAAAPDAAKAGLSPRAHYGPKSDFATGFYHPSDSYTLH</sequence>
<feature type="region of interest" description="Disordered" evidence="4">
    <location>
        <begin position="1"/>
        <end position="73"/>
    </location>
</feature>
<evidence type="ECO:0000256" key="3">
    <source>
        <dbReference type="SAM" id="Coils"/>
    </source>
</evidence>
<evidence type="ECO:0000256" key="4">
    <source>
        <dbReference type="SAM" id="MobiDB-lite"/>
    </source>
</evidence>
<feature type="domain" description="K Homology" evidence="5">
    <location>
        <begin position="638"/>
        <end position="707"/>
    </location>
</feature>
<dbReference type="InterPro" id="IPR004087">
    <property type="entry name" value="KH_dom"/>
</dbReference>
<dbReference type="SUPFAM" id="SSF54791">
    <property type="entry name" value="Eukaryotic type KH-domain (KH-domain type I)"/>
    <property type="match status" value="8"/>
</dbReference>
<gene>
    <name evidence="6" type="ORF">THRCLA_02216</name>
</gene>
<dbReference type="PROSITE" id="PS50084">
    <property type="entry name" value="KH_TYPE_1"/>
    <property type="match status" value="6"/>
</dbReference>
<comment type="caution">
    <text evidence="6">The sequence shown here is derived from an EMBL/GenBank/DDBJ whole genome shotgun (WGS) entry which is preliminary data.</text>
</comment>
<feature type="compositionally biased region" description="Low complexity" evidence="4">
    <location>
        <begin position="10"/>
        <end position="58"/>
    </location>
</feature>
<evidence type="ECO:0000313" key="6">
    <source>
        <dbReference type="EMBL" id="OQS05682.1"/>
    </source>
</evidence>
<keyword evidence="7" id="KW-1185">Reference proteome</keyword>
<evidence type="ECO:0000259" key="5">
    <source>
        <dbReference type="SMART" id="SM00322"/>
    </source>
</evidence>
<dbReference type="Pfam" id="PF00013">
    <property type="entry name" value="KH_1"/>
    <property type="match status" value="7"/>
</dbReference>
<proteinExistence type="predicted"/>
<feature type="domain" description="K Homology" evidence="5">
    <location>
        <begin position="1131"/>
        <end position="1203"/>
    </location>
</feature>
<name>A0A1W0A5X2_9STRA</name>
<feature type="domain" description="K Homology" evidence="5">
    <location>
        <begin position="284"/>
        <end position="348"/>
    </location>
</feature>
<dbReference type="Gene3D" id="3.30.1370.10">
    <property type="entry name" value="K Homology domain, type 1"/>
    <property type="match status" value="6"/>
</dbReference>
<protein>
    <recommendedName>
        <fullName evidence="5">K Homology domain-containing protein</fullName>
    </recommendedName>
</protein>
<feature type="domain" description="K Homology" evidence="5">
    <location>
        <begin position="561"/>
        <end position="637"/>
    </location>
</feature>
<feature type="compositionally biased region" description="Polar residues" evidence="4">
    <location>
        <begin position="1221"/>
        <end position="1232"/>
    </location>
</feature>
<dbReference type="CDD" id="cd00105">
    <property type="entry name" value="KH-I"/>
    <property type="match status" value="5"/>
</dbReference>
<feature type="domain" description="K Homology" evidence="5">
    <location>
        <begin position="218"/>
        <end position="283"/>
    </location>
</feature>
<dbReference type="GO" id="GO:0003723">
    <property type="term" value="F:RNA binding"/>
    <property type="evidence" value="ECO:0007669"/>
    <property type="project" value="UniProtKB-UniRule"/>
</dbReference>
<keyword evidence="1" id="KW-0677">Repeat</keyword>
<feature type="domain" description="K Homology" evidence="5">
    <location>
        <begin position="349"/>
        <end position="412"/>
    </location>
</feature>
<dbReference type="EMBL" id="JNBS01000430">
    <property type="protein sequence ID" value="OQS05682.1"/>
    <property type="molecule type" value="Genomic_DNA"/>
</dbReference>
<evidence type="ECO:0000313" key="7">
    <source>
        <dbReference type="Proteomes" id="UP000243217"/>
    </source>
</evidence>
<feature type="domain" description="K Homology" evidence="5">
    <location>
        <begin position="991"/>
        <end position="1064"/>
    </location>
</feature>
<feature type="non-terminal residue" evidence="6">
    <location>
        <position position="1305"/>
    </location>
</feature>
<dbReference type="Gene3D" id="3.30.310.210">
    <property type="match status" value="1"/>
</dbReference>
<dbReference type="InterPro" id="IPR004088">
    <property type="entry name" value="KH_dom_type_1"/>
</dbReference>
<evidence type="ECO:0000256" key="1">
    <source>
        <dbReference type="ARBA" id="ARBA00022737"/>
    </source>
</evidence>
<keyword evidence="2" id="KW-0694">RNA-binding</keyword>
<feature type="domain" description="K Homology" evidence="5">
    <location>
        <begin position="708"/>
        <end position="775"/>
    </location>
</feature>